<dbReference type="InterPro" id="IPR011050">
    <property type="entry name" value="Pectin_lyase_fold/virulence"/>
</dbReference>
<gene>
    <name evidence="2" type="ORF">ACA1_023130</name>
</gene>
<dbReference type="Proteomes" id="UP000011083">
    <property type="component" value="Unassembled WGS sequence"/>
</dbReference>
<feature type="signal peptide" evidence="1">
    <location>
        <begin position="1"/>
        <end position="23"/>
    </location>
</feature>
<name>L8HF51_ACACF</name>
<dbReference type="RefSeq" id="XP_004353328.1">
    <property type="nucleotide sequence ID" value="XM_004353276.1"/>
</dbReference>
<organism evidence="2 3">
    <name type="scientific">Acanthamoeba castellanii (strain ATCC 30010 / Neff)</name>
    <dbReference type="NCBI Taxonomy" id="1257118"/>
    <lineage>
        <taxon>Eukaryota</taxon>
        <taxon>Amoebozoa</taxon>
        <taxon>Discosea</taxon>
        <taxon>Longamoebia</taxon>
        <taxon>Centramoebida</taxon>
        <taxon>Acanthamoebidae</taxon>
        <taxon>Acanthamoeba</taxon>
    </lineage>
</organism>
<sequence length="286" mass="30574">MRVHRWTCFFVLFLWTCSAVVESANVLSVCSNCTHTTINSAVVSAGPGDIIIIAPGNYNEPQTSIGFPLTFQATDGDVCVSTTSTYYTTWLIINSVLTLNGSFTTNGACLEVPGALYQYGTLIMVPAIRAIYLNQGQWHQYGHVHLISAGGANGIINLSGIWDQYGTVLLEATGETGVFLGVFSGPPGVWNQYGSAELVVLHGNGLVTQDTFACAWRQEGTLKVTALSTSNGVVLNTGATWTQLNSSVFTVDDQSNGVSLAGAWTQQSSVNMTIRDRSVGTHTEPY</sequence>
<dbReference type="AlphaFoldDB" id="L8HF51"/>
<evidence type="ECO:0000313" key="3">
    <source>
        <dbReference type="Proteomes" id="UP000011083"/>
    </source>
</evidence>
<keyword evidence="1" id="KW-0732">Signal</keyword>
<dbReference type="Gene3D" id="2.160.20.10">
    <property type="entry name" value="Single-stranded right-handed beta-helix, Pectin lyase-like"/>
    <property type="match status" value="1"/>
</dbReference>
<accession>L8HF51</accession>
<dbReference type="EMBL" id="KB007850">
    <property type="protein sequence ID" value="ELR23800.1"/>
    <property type="molecule type" value="Genomic_DNA"/>
</dbReference>
<protein>
    <submittedName>
        <fullName evidence="2">Uncharacterized protein</fullName>
    </submittedName>
</protein>
<evidence type="ECO:0000313" key="2">
    <source>
        <dbReference type="EMBL" id="ELR23800.1"/>
    </source>
</evidence>
<dbReference type="KEGG" id="acan:ACA1_023130"/>
<keyword evidence="3" id="KW-1185">Reference proteome</keyword>
<proteinExistence type="predicted"/>
<evidence type="ECO:0000256" key="1">
    <source>
        <dbReference type="SAM" id="SignalP"/>
    </source>
</evidence>
<dbReference type="SUPFAM" id="SSF51126">
    <property type="entry name" value="Pectin lyase-like"/>
    <property type="match status" value="1"/>
</dbReference>
<dbReference type="GeneID" id="14924794"/>
<reference evidence="2 3" key="1">
    <citation type="journal article" date="2013" name="Genome Biol.">
        <title>Genome of Acanthamoeba castellanii highlights extensive lateral gene transfer and early evolution of tyrosine kinase signaling.</title>
        <authorList>
            <person name="Clarke M."/>
            <person name="Lohan A.J."/>
            <person name="Liu B."/>
            <person name="Lagkouvardos I."/>
            <person name="Roy S."/>
            <person name="Zafar N."/>
            <person name="Bertelli C."/>
            <person name="Schilde C."/>
            <person name="Kianianmomeni A."/>
            <person name="Burglin T.R."/>
            <person name="Frech C."/>
            <person name="Turcotte B."/>
            <person name="Kopec K.O."/>
            <person name="Synnott J.M."/>
            <person name="Choo C."/>
            <person name="Paponov I."/>
            <person name="Finkler A."/>
            <person name="Soon Heng Tan C."/>
            <person name="Hutchins A.P."/>
            <person name="Weinmeier T."/>
            <person name="Rattei T."/>
            <person name="Chu J.S."/>
            <person name="Gimenez G."/>
            <person name="Irimia M."/>
            <person name="Rigden D.J."/>
            <person name="Fitzpatrick D.A."/>
            <person name="Lorenzo-Morales J."/>
            <person name="Bateman A."/>
            <person name="Chiu C.H."/>
            <person name="Tang P."/>
            <person name="Hegemann P."/>
            <person name="Fromm H."/>
            <person name="Raoult D."/>
            <person name="Greub G."/>
            <person name="Miranda-Saavedra D."/>
            <person name="Chen N."/>
            <person name="Nash P."/>
            <person name="Ginger M.L."/>
            <person name="Horn M."/>
            <person name="Schaap P."/>
            <person name="Caler L."/>
            <person name="Loftus B."/>
        </authorList>
    </citation>
    <scope>NUCLEOTIDE SEQUENCE [LARGE SCALE GENOMIC DNA]</scope>
    <source>
        <strain evidence="2 3">Neff</strain>
    </source>
</reference>
<dbReference type="VEuPathDB" id="AmoebaDB:ACA1_023130"/>
<dbReference type="InterPro" id="IPR012334">
    <property type="entry name" value="Pectin_lyas_fold"/>
</dbReference>
<feature type="chain" id="PRO_5003990398" evidence="1">
    <location>
        <begin position="24"/>
        <end position="286"/>
    </location>
</feature>